<sequence>MAMLRNMFYSRSFSTSIRSLHAAQTASTGSVAKRLPKLTLYTGGPECSLCEIMKQDLEVVRFTHAFELEMFNIREPPKDVPEEKANEIAERYKNDIPVLHLDGHYIQKHRLNSNSLKKLIEKYDPEEEDPIYAHNTFRPWTSVPGAKPKRKQALKARAKYDHALKQLDRSERKPST</sequence>
<dbReference type="EMBL" id="JASBWT010000005">
    <property type="protein sequence ID" value="KAJ9104430.1"/>
    <property type="molecule type" value="Genomic_DNA"/>
</dbReference>
<organism evidence="1 2">
    <name type="scientific">Naganishia friedmannii</name>
    <dbReference type="NCBI Taxonomy" id="89922"/>
    <lineage>
        <taxon>Eukaryota</taxon>
        <taxon>Fungi</taxon>
        <taxon>Dikarya</taxon>
        <taxon>Basidiomycota</taxon>
        <taxon>Agaricomycotina</taxon>
        <taxon>Tremellomycetes</taxon>
        <taxon>Filobasidiales</taxon>
        <taxon>Filobasidiaceae</taxon>
        <taxon>Naganishia</taxon>
    </lineage>
</organism>
<proteinExistence type="predicted"/>
<evidence type="ECO:0000313" key="1">
    <source>
        <dbReference type="EMBL" id="KAJ9104430.1"/>
    </source>
</evidence>
<evidence type="ECO:0000313" key="2">
    <source>
        <dbReference type="Proteomes" id="UP001227268"/>
    </source>
</evidence>
<comment type="caution">
    <text evidence="1">The sequence shown here is derived from an EMBL/GenBank/DDBJ whole genome shotgun (WGS) entry which is preliminary data.</text>
</comment>
<accession>A0ACC2VZX2</accession>
<gene>
    <name evidence="1" type="ORF">QFC21_001925</name>
</gene>
<protein>
    <submittedName>
        <fullName evidence="1">Uncharacterized protein</fullName>
    </submittedName>
</protein>
<dbReference type="Proteomes" id="UP001227268">
    <property type="component" value="Unassembled WGS sequence"/>
</dbReference>
<keyword evidence="2" id="KW-1185">Reference proteome</keyword>
<reference evidence="1" key="1">
    <citation type="submission" date="2023-04" db="EMBL/GenBank/DDBJ databases">
        <title>Draft Genome sequencing of Naganishia species isolated from polar environments using Oxford Nanopore Technology.</title>
        <authorList>
            <person name="Leo P."/>
            <person name="Venkateswaran K."/>
        </authorList>
    </citation>
    <scope>NUCLEOTIDE SEQUENCE</scope>
    <source>
        <strain evidence="1">MNA-CCFEE 5423</strain>
    </source>
</reference>
<name>A0ACC2VZX2_9TREE</name>